<feature type="region of interest" description="Disordered" evidence="1">
    <location>
        <begin position="1"/>
        <end position="22"/>
    </location>
</feature>
<dbReference type="Gramene" id="OMERI01G27850.1">
    <property type="protein sequence ID" value="OMERI01G27850.1"/>
    <property type="gene ID" value="OMERI01G27850"/>
</dbReference>
<dbReference type="HOGENOM" id="CLU_2444532_0_0_1"/>
<dbReference type="EnsemblPlants" id="OMERI01G27850.1">
    <property type="protein sequence ID" value="OMERI01G27850.1"/>
    <property type="gene ID" value="OMERI01G27850"/>
</dbReference>
<proteinExistence type="predicted"/>
<sequence length="90" mass="10000">MERKSLGKNPVPRFNGHGRPALLTSISSEPHRLLIMRRVAVSACLVMGNDAAGHICYQEWDYRGQGQTFLNTRVRKIQVSTKILLPPSGA</sequence>
<dbReference type="AlphaFoldDB" id="A0A0E0C7P1"/>
<accession>A0A0E0C7P1</accession>
<keyword evidence="3" id="KW-1185">Reference proteome</keyword>
<name>A0A0E0C7P1_9ORYZ</name>
<evidence type="ECO:0000313" key="2">
    <source>
        <dbReference type="EnsemblPlants" id="OMERI01G27850.1"/>
    </source>
</evidence>
<reference evidence="2" key="2">
    <citation type="submission" date="2018-05" db="EMBL/GenBank/DDBJ databases">
        <title>OmerRS3 (Oryza meridionalis Reference Sequence Version 3).</title>
        <authorList>
            <person name="Zhang J."/>
            <person name="Kudrna D."/>
            <person name="Lee S."/>
            <person name="Talag J."/>
            <person name="Welchert J."/>
            <person name="Wing R.A."/>
        </authorList>
    </citation>
    <scope>NUCLEOTIDE SEQUENCE [LARGE SCALE GENOMIC DNA]</scope>
    <source>
        <strain evidence="2">cv. OR44</strain>
    </source>
</reference>
<organism evidence="2">
    <name type="scientific">Oryza meridionalis</name>
    <dbReference type="NCBI Taxonomy" id="40149"/>
    <lineage>
        <taxon>Eukaryota</taxon>
        <taxon>Viridiplantae</taxon>
        <taxon>Streptophyta</taxon>
        <taxon>Embryophyta</taxon>
        <taxon>Tracheophyta</taxon>
        <taxon>Spermatophyta</taxon>
        <taxon>Magnoliopsida</taxon>
        <taxon>Liliopsida</taxon>
        <taxon>Poales</taxon>
        <taxon>Poaceae</taxon>
        <taxon>BOP clade</taxon>
        <taxon>Oryzoideae</taxon>
        <taxon>Oryzeae</taxon>
        <taxon>Oryzinae</taxon>
        <taxon>Oryza</taxon>
    </lineage>
</organism>
<protein>
    <submittedName>
        <fullName evidence="2">Uncharacterized protein</fullName>
    </submittedName>
</protein>
<evidence type="ECO:0000313" key="3">
    <source>
        <dbReference type="Proteomes" id="UP000008021"/>
    </source>
</evidence>
<dbReference type="Proteomes" id="UP000008021">
    <property type="component" value="Chromosome 1"/>
</dbReference>
<evidence type="ECO:0000256" key="1">
    <source>
        <dbReference type="SAM" id="MobiDB-lite"/>
    </source>
</evidence>
<reference evidence="2" key="1">
    <citation type="submission" date="2015-04" db="UniProtKB">
        <authorList>
            <consortium name="EnsemblPlants"/>
        </authorList>
    </citation>
    <scope>IDENTIFICATION</scope>
</reference>